<gene>
    <name evidence="2" type="ORF">BN9_081020</name>
</gene>
<protein>
    <submittedName>
        <fullName evidence="2">Uncharacterized protein</fullName>
    </submittedName>
</protein>
<sequence>MRPDNTSVSAIAAIPNGLAFCFQAVTIAIIVLQNQANATLESINSFCSSQCYSLFHKSASYKKTAHNLVSQAVVMYILDMQTDLNGTRRGILVSLKTMWPHIERVCQRGNDVASHRRKCLHEIS</sequence>
<feature type="transmembrane region" description="Helical" evidence="1">
    <location>
        <begin position="12"/>
        <end position="32"/>
    </location>
</feature>
<accession>A0A024GK69</accession>
<dbReference type="AlphaFoldDB" id="A0A024GK69"/>
<comment type="caution">
    <text evidence="2">The sequence shown here is derived from an EMBL/GenBank/DDBJ whole genome shotgun (WGS) entry which is preliminary data.</text>
</comment>
<keyword evidence="3" id="KW-1185">Reference proteome</keyword>
<evidence type="ECO:0000256" key="1">
    <source>
        <dbReference type="SAM" id="Phobius"/>
    </source>
</evidence>
<keyword evidence="1" id="KW-0472">Membrane</keyword>
<reference evidence="2 3" key="1">
    <citation type="submission" date="2012-05" db="EMBL/GenBank/DDBJ databases">
        <title>Recombination and specialization in a pathogen metapopulation.</title>
        <authorList>
            <person name="Gardiner A."/>
            <person name="Kemen E."/>
            <person name="Schultz-Larsen T."/>
            <person name="MacLean D."/>
            <person name="Van Oosterhout C."/>
            <person name="Jones J.D.G."/>
        </authorList>
    </citation>
    <scope>NUCLEOTIDE SEQUENCE [LARGE SCALE GENOMIC DNA]</scope>
    <source>
        <strain evidence="2 3">Ac Nc2</strain>
    </source>
</reference>
<proteinExistence type="predicted"/>
<evidence type="ECO:0000313" key="2">
    <source>
        <dbReference type="EMBL" id="CCI47124.1"/>
    </source>
</evidence>
<dbReference type="Proteomes" id="UP000053237">
    <property type="component" value="Unassembled WGS sequence"/>
</dbReference>
<name>A0A024GK69_9STRA</name>
<dbReference type="InParanoid" id="A0A024GK69"/>
<keyword evidence="1" id="KW-1133">Transmembrane helix</keyword>
<organism evidence="2 3">
    <name type="scientific">Albugo candida</name>
    <dbReference type="NCBI Taxonomy" id="65357"/>
    <lineage>
        <taxon>Eukaryota</taxon>
        <taxon>Sar</taxon>
        <taxon>Stramenopiles</taxon>
        <taxon>Oomycota</taxon>
        <taxon>Peronosporomycetes</taxon>
        <taxon>Albuginales</taxon>
        <taxon>Albuginaceae</taxon>
        <taxon>Albugo</taxon>
    </lineage>
</organism>
<evidence type="ECO:0000313" key="3">
    <source>
        <dbReference type="Proteomes" id="UP000053237"/>
    </source>
</evidence>
<dbReference type="EMBL" id="CAIX01000154">
    <property type="protein sequence ID" value="CCI47124.1"/>
    <property type="molecule type" value="Genomic_DNA"/>
</dbReference>
<keyword evidence="1" id="KW-0812">Transmembrane</keyword>